<evidence type="ECO:0000313" key="1">
    <source>
        <dbReference type="EMBL" id="CAB1371049.1"/>
    </source>
</evidence>
<dbReference type="AlphaFoldDB" id="A0A6S6Y642"/>
<evidence type="ECO:0000313" key="2">
    <source>
        <dbReference type="Proteomes" id="UP000515733"/>
    </source>
</evidence>
<protein>
    <submittedName>
        <fullName evidence="1">Uncharacterized protein</fullName>
    </submittedName>
</protein>
<keyword evidence="2" id="KW-1185">Reference proteome</keyword>
<accession>A0A6S6Y642</accession>
<name>A0A6S6Y642_9PROT</name>
<sequence length="99" mass="11389">MPPECLINKIRVNLGIWVVVPVYKRCLLNMCRTHDVVKTRNTRFQSGLCVALSVISWDFLIARELTGQRAHNYMASTYNRLTKSIKSIRAYFNALGNKT</sequence>
<reference evidence="1 2" key="1">
    <citation type="submission" date="2020-03" db="EMBL/GenBank/DDBJ databases">
        <authorList>
            <consortium name="Genoscope - CEA"/>
            <person name="William W."/>
        </authorList>
    </citation>
    <scope>NUCLEOTIDE SEQUENCE [LARGE SCALE GENOMIC DNA]</scope>
    <source>
        <strain evidence="2">DSM 16959</strain>
    </source>
</reference>
<proteinExistence type="predicted"/>
<dbReference type="Proteomes" id="UP000515733">
    <property type="component" value="Chromosome"/>
</dbReference>
<gene>
    <name evidence="1" type="ORF">DENOEST_3895</name>
</gene>
<dbReference type="EMBL" id="LR778301">
    <property type="protein sequence ID" value="CAB1371049.1"/>
    <property type="molecule type" value="Genomic_DNA"/>
</dbReference>
<dbReference type="KEGG" id="doe:DENOEST_3895"/>
<organism evidence="1 2">
    <name type="scientific">Denitratisoma oestradiolicum</name>
    <dbReference type="NCBI Taxonomy" id="311182"/>
    <lineage>
        <taxon>Bacteria</taxon>
        <taxon>Pseudomonadati</taxon>
        <taxon>Pseudomonadota</taxon>
        <taxon>Betaproteobacteria</taxon>
        <taxon>Nitrosomonadales</taxon>
        <taxon>Sterolibacteriaceae</taxon>
        <taxon>Denitratisoma</taxon>
    </lineage>
</organism>